<dbReference type="Pfam" id="PF19104">
    <property type="entry name" value="DUF5791"/>
    <property type="match status" value="1"/>
</dbReference>
<gene>
    <name evidence="1" type="ordered locus">VNG_0266H</name>
</gene>
<dbReference type="HOGENOM" id="CLU_123164_0_0_2"/>
<dbReference type="PATRIC" id="fig|64091.14.peg.195"/>
<dbReference type="PIR" id="G84186">
    <property type="entry name" value="G84186"/>
</dbReference>
<reference evidence="1 2" key="1">
    <citation type="journal article" date="2000" name="Proc. Natl. Acad. Sci. U.S.A.">
        <title>Genome sequence of Halobacterium species NRC-1.</title>
        <authorList>
            <person name="Ng W.V."/>
            <person name="Kennedy S.P."/>
            <person name="Mahairas G.G."/>
            <person name="Berquist B."/>
            <person name="Pan M."/>
            <person name="Shukla H.D."/>
            <person name="Lasky S.R."/>
            <person name="Baliga N.S."/>
            <person name="Thorsson V."/>
            <person name="Sbrogna J."/>
            <person name="Swartzell S."/>
            <person name="Weir D."/>
            <person name="Hall J."/>
            <person name="Dahl T.A."/>
            <person name="Welti R."/>
            <person name="Goo Y.A."/>
            <person name="Leithauser B."/>
            <person name="Keller K."/>
            <person name="Cruz R."/>
            <person name="Danson M.J."/>
            <person name="Hough D.W."/>
            <person name="Maddocks D.G."/>
            <person name="Jablonski P.E."/>
            <person name="Krebs M.P."/>
            <person name="Angevine C.M."/>
            <person name="Dale H."/>
            <person name="Isenbarger T.A."/>
            <person name="Peck R.F."/>
            <person name="Pohlschroder M."/>
            <person name="Spudich J.L."/>
            <person name="Jung K.W."/>
            <person name="Alam M."/>
            <person name="Freitas T."/>
            <person name="Hou S."/>
            <person name="Daniels C.J."/>
            <person name="Dennis P.P."/>
            <person name="Omer A.D."/>
            <person name="Ebhardt H."/>
            <person name="Lowe T.M."/>
            <person name="Liang P."/>
            <person name="Riley M."/>
            <person name="Hood L."/>
            <person name="DasSarma S."/>
        </authorList>
    </citation>
    <scope>NUCLEOTIDE SEQUENCE [LARGE SCALE GENOMIC DNA]</scope>
    <source>
        <strain evidence="2">ATCC 700922 / JCM 11081 / NRC-1</strain>
    </source>
</reference>
<dbReference type="AlphaFoldDB" id="Q9HSE8"/>
<proteinExistence type="predicted"/>
<protein>
    <submittedName>
        <fullName evidence="1">Uncharacterized protein</fullName>
    </submittedName>
</protein>
<dbReference type="STRING" id="64091.VNG_0266H"/>
<evidence type="ECO:0000313" key="1">
    <source>
        <dbReference type="EMBL" id="AAG18859.1"/>
    </source>
</evidence>
<sequence length="189" mass="19852">MRAAFICHGIHGIRINVVPAGDMCGRNTRPDTGSAVSLTLGVVPACVFTDEIQTPAETTADAVRAQYEATLADVIETVGSDAVAAHADIDADTVAALAAGDSPTLTVTEAADILAASDDYPPADTLQAELQDHVMLQMSSAVLDVDALARGLDGDHDAKPLQQKLEGRQPMTLAEYARIHRYVAAQNPY</sequence>
<dbReference type="InterPro" id="IPR043809">
    <property type="entry name" value="DUF5791"/>
</dbReference>
<organism evidence="1 2">
    <name type="scientific">Halobacterium salinarum (strain ATCC 700922 / JCM 11081 / NRC-1)</name>
    <name type="common">Halobacterium halobium</name>
    <dbReference type="NCBI Taxonomy" id="64091"/>
    <lineage>
        <taxon>Archaea</taxon>
        <taxon>Methanobacteriati</taxon>
        <taxon>Methanobacteriota</taxon>
        <taxon>Stenosarchaea group</taxon>
        <taxon>Halobacteria</taxon>
        <taxon>Halobacteriales</taxon>
        <taxon>Halobacteriaceae</taxon>
        <taxon>Halobacterium</taxon>
        <taxon>Halobacterium salinarum NRC-34001</taxon>
    </lineage>
</organism>
<name>Q9HSE8_HALSA</name>
<evidence type="ECO:0000313" key="2">
    <source>
        <dbReference type="Proteomes" id="UP000000554"/>
    </source>
</evidence>
<dbReference type="EMBL" id="AE004437">
    <property type="protein sequence ID" value="AAG18859.1"/>
    <property type="molecule type" value="Genomic_DNA"/>
</dbReference>
<dbReference type="Proteomes" id="UP000000554">
    <property type="component" value="Chromosome"/>
</dbReference>
<dbReference type="KEGG" id="hal:VNG_0266H"/>
<dbReference type="InParanoid" id="Q9HSE8"/>
<dbReference type="PaxDb" id="64091-VNG_0266H"/>
<keyword evidence="2" id="KW-1185">Reference proteome</keyword>
<accession>Q9HSE8</accession>